<dbReference type="InterPro" id="IPR036291">
    <property type="entry name" value="NAD(P)-bd_dom_sf"/>
</dbReference>
<dbReference type="InterPro" id="IPR057326">
    <property type="entry name" value="KR_dom"/>
</dbReference>
<name>A0ABU5EDG6_9PROT</name>
<comment type="caution">
    <text evidence="6">The sequence shown here is derived from an EMBL/GenBank/DDBJ whole genome shotgun (WGS) entry which is preliminary data.</text>
</comment>
<dbReference type="NCBIfam" id="NF005495">
    <property type="entry name" value="PRK07109.1"/>
    <property type="match status" value="1"/>
</dbReference>
<evidence type="ECO:0000313" key="7">
    <source>
        <dbReference type="Proteomes" id="UP001279642"/>
    </source>
</evidence>
<keyword evidence="7" id="KW-1185">Reference proteome</keyword>
<dbReference type="PRINTS" id="PR00080">
    <property type="entry name" value="SDRFAMILY"/>
</dbReference>
<evidence type="ECO:0000256" key="4">
    <source>
        <dbReference type="SAM" id="Phobius"/>
    </source>
</evidence>
<dbReference type="PANTHER" id="PTHR44196:SF1">
    <property type="entry name" value="DEHYDROGENASE_REDUCTASE SDR FAMILY MEMBER 7B"/>
    <property type="match status" value="1"/>
</dbReference>
<protein>
    <submittedName>
        <fullName evidence="6">SDR family oxidoreductase</fullName>
    </submittedName>
</protein>
<dbReference type="EMBL" id="JAXCLW010000004">
    <property type="protein sequence ID" value="MDY0884413.1"/>
    <property type="molecule type" value="Genomic_DNA"/>
</dbReference>
<dbReference type="PANTHER" id="PTHR44196">
    <property type="entry name" value="DEHYDROGENASE/REDUCTASE SDR FAMILY MEMBER 7B"/>
    <property type="match status" value="1"/>
</dbReference>
<gene>
    <name evidence="6" type="ORF">SMD27_16335</name>
</gene>
<dbReference type="SUPFAM" id="SSF51735">
    <property type="entry name" value="NAD(P)-binding Rossmann-fold domains"/>
    <property type="match status" value="1"/>
</dbReference>
<evidence type="ECO:0000256" key="3">
    <source>
        <dbReference type="RuleBase" id="RU000363"/>
    </source>
</evidence>
<dbReference type="InterPro" id="IPR020904">
    <property type="entry name" value="Sc_DH/Rdtase_CS"/>
</dbReference>
<feature type="transmembrane region" description="Helical" evidence="4">
    <location>
        <begin position="316"/>
        <end position="337"/>
    </location>
</feature>
<keyword evidence="4" id="KW-0472">Membrane</keyword>
<dbReference type="Proteomes" id="UP001279642">
    <property type="component" value="Unassembled WGS sequence"/>
</dbReference>
<dbReference type="PRINTS" id="PR00081">
    <property type="entry name" value="GDHRDH"/>
</dbReference>
<dbReference type="Gene3D" id="3.40.50.720">
    <property type="entry name" value="NAD(P)-binding Rossmann-like Domain"/>
    <property type="match status" value="1"/>
</dbReference>
<keyword evidence="2" id="KW-0560">Oxidoreductase</keyword>
<accession>A0ABU5EDG6</accession>
<evidence type="ECO:0000256" key="1">
    <source>
        <dbReference type="ARBA" id="ARBA00006484"/>
    </source>
</evidence>
<dbReference type="RefSeq" id="WP_320509477.1">
    <property type="nucleotide sequence ID" value="NZ_JAXCLW010000004.1"/>
</dbReference>
<evidence type="ECO:0000313" key="6">
    <source>
        <dbReference type="EMBL" id="MDY0884413.1"/>
    </source>
</evidence>
<sequence length="359" mass="38265">MARSGNQLLAGRVVVITGASAGVGRATAREFAKAGARLGLIARDERALEEVRGEIRSIGGEAVVAAADVADATAVFEAADKIATALGPLDIWVNNAMLTVFSPLAEMTHQEFARVTQVTYLGYVHGTMAALRHMRPRNSGTIIQVGSALAYRGIPLQAAYCGAKHAIRGFTDSLRSELIYEKSDIALTMVQLPAINTPQFDWARSRLAGTPSPVPPVIRPEVAARAIITAAQGRDREYWLGRSTVATILAQMTVPGFLDRFLARHAYDAQERGREIAGNRPDNLKHPIHALHRSRGSFGEEAGNAAALWSDKQVRIGAGVALAGLGLAIGAFAGHLIGRKSGRGPRQIPSYRHESGEAS</sequence>
<comment type="similarity">
    <text evidence="1 3">Belongs to the short-chain dehydrogenases/reductases (SDR) family.</text>
</comment>
<dbReference type="PROSITE" id="PS00061">
    <property type="entry name" value="ADH_SHORT"/>
    <property type="match status" value="1"/>
</dbReference>
<keyword evidence="4" id="KW-0812">Transmembrane</keyword>
<dbReference type="SMART" id="SM00822">
    <property type="entry name" value="PKS_KR"/>
    <property type="match status" value="1"/>
</dbReference>
<dbReference type="InterPro" id="IPR002347">
    <property type="entry name" value="SDR_fam"/>
</dbReference>
<keyword evidence="4" id="KW-1133">Transmembrane helix</keyword>
<organism evidence="6 7">
    <name type="scientific">Dongia soli</name>
    <dbReference type="NCBI Taxonomy" id="600628"/>
    <lineage>
        <taxon>Bacteria</taxon>
        <taxon>Pseudomonadati</taxon>
        <taxon>Pseudomonadota</taxon>
        <taxon>Alphaproteobacteria</taxon>
        <taxon>Rhodospirillales</taxon>
        <taxon>Dongiaceae</taxon>
        <taxon>Dongia</taxon>
    </lineage>
</organism>
<reference evidence="6 7" key="1">
    <citation type="journal article" date="2016" name="Antonie Van Leeuwenhoek">
        <title>Dongia soli sp. nov., isolated from soil from Dokdo, Korea.</title>
        <authorList>
            <person name="Kim D.U."/>
            <person name="Lee H."/>
            <person name="Kim H."/>
            <person name="Kim S.G."/>
            <person name="Ka J.O."/>
        </authorList>
    </citation>
    <scope>NUCLEOTIDE SEQUENCE [LARGE SCALE GENOMIC DNA]</scope>
    <source>
        <strain evidence="6 7">D78</strain>
    </source>
</reference>
<evidence type="ECO:0000259" key="5">
    <source>
        <dbReference type="SMART" id="SM00822"/>
    </source>
</evidence>
<proteinExistence type="inferred from homology"/>
<evidence type="ECO:0000256" key="2">
    <source>
        <dbReference type="ARBA" id="ARBA00023002"/>
    </source>
</evidence>
<feature type="domain" description="Ketoreductase" evidence="5">
    <location>
        <begin position="12"/>
        <end position="198"/>
    </location>
</feature>
<dbReference type="Pfam" id="PF00106">
    <property type="entry name" value="adh_short"/>
    <property type="match status" value="1"/>
</dbReference>